<dbReference type="InterPro" id="IPR036291">
    <property type="entry name" value="NAD(P)-bd_dom_sf"/>
</dbReference>
<evidence type="ECO:0000313" key="2">
    <source>
        <dbReference type="EMBL" id="MDQ0515704.1"/>
    </source>
</evidence>
<dbReference type="Gene3D" id="3.40.50.720">
    <property type="entry name" value="NAD(P)-binding Rossmann-like Domain"/>
    <property type="match status" value="1"/>
</dbReference>
<gene>
    <name evidence="2" type="ORF">QO015_001317</name>
</gene>
<sequence length="318" mass="35340">MSIDAVVGHTGFVGGILLRQHRFDGRFNSANIAEIGGEQFDTLVCAAAPGSMFTANREPERDREQVDALVSALDRARARRFVLISSIAVLADFAGEDDEDTQSFQQELAYGRHRRALEAFCQSRFDDCLVVRLPALFGPGLRKNFIFDLLNPVPTMLTQPRLDELLQQVPSRLREALARLYTPNAAGMMVLDREGLNGDPLRPELDDAVRAAGMSATQFHNPDTTYQYYDMSRLWRDIGVATRAGLGTLHLAVEPLRAGNIHARLLGADMPQTGARLHREDMHTRHAPLWGRTGPYLEDAGTVLDKLSEFFASEKHGQ</sequence>
<reference evidence="2 3" key="1">
    <citation type="submission" date="2023-07" db="EMBL/GenBank/DDBJ databases">
        <title>Genomic Encyclopedia of Type Strains, Phase IV (KMG-IV): sequencing the most valuable type-strain genomes for metagenomic binning, comparative biology and taxonomic classification.</title>
        <authorList>
            <person name="Goeker M."/>
        </authorList>
    </citation>
    <scope>NUCLEOTIDE SEQUENCE [LARGE SCALE GENOMIC DNA]</scope>
    <source>
        <strain evidence="2 3">B1-1</strain>
    </source>
</reference>
<evidence type="ECO:0000313" key="3">
    <source>
        <dbReference type="Proteomes" id="UP001223743"/>
    </source>
</evidence>
<feature type="domain" description="NAD-dependent epimerase/dehydratase" evidence="1">
    <location>
        <begin position="29"/>
        <end position="143"/>
    </location>
</feature>
<organism evidence="2 3">
    <name type="scientific">Kaistia geumhonensis</name>
    <dbReference type="NCBI Taxonomy" id="410839"/>
    <lineage>
        <taxon>Bacteria</taxon>
        <taxon>Pseudomonadati</taxon>
        <taxon>Pseudomonadota</taxon>
        <taxon>Alphaproteobacteria</taxon>
        <taxon>Hyphomicrobiales</taxon>
        <taxon>Kaistiaceae</taxon>
        <taxon>Kaistia</taxon>
    </lineage>
</organism>
<protein>
    <recommendedName>
        <fullName evidence="1">NAD-dependent epimerase/dehydratase domain-containing protein</fullName>
    </recommendedName>
</protein>
<dbReference type="Proteomes" id="UP001223743">
    <property type="component" value="Unassembled WGS sequence"/>
</dbReference>
<dbReference type="SUPFAM" id="SSF51735">
    <property type="entry name" value="NAD(P)-binding Rossmann-fold domains"/>
    <property type="match status" value="1"/>
</dbReference>
<keyword evidence="3" id="KW-1185">Reference proteome</keyword>
<evidence type="ECO:0000259" key="1">
    <source>
        <dbReference type="Pfam" id="PF01370"/>
    </source>
</evidence>
<comment type="caution">
    <text evidence="2">The sequence shown here is derived from an EMBL/GenBank/DDBJ whole genome shotgun (WGS) entry which is preliminary data.</text>
</comment>
<dbReference type="EMBL" id="JAUSWJ010000001">
    <property type="protein sequence ID" value="MDQ0515704.1"/>
    <property type="molecule type" value="Genomic_DNA"/>
</dbReference>
<dbReference type="InterPro" id="IPR001509">
    <property type="entry name" value="Epimerase_deHydtase"/>
</dbReference>
<name>A0ABU0M416_9HYPH</name>
<dbReference type="Pfam" id="PF01370">
    <property type="entry name" value="Epimerase"/>
    <property type="match status" value="1"/>
</dbReference>
<proteinExistence type="predicted"/>
<accession>A0ABU0M416</accession>
<dbReference type="RefSeq" id="WP_266280651.1">
    <property type="nucleotide sequence ID" value="NZ_JAPKNF010000001.1"/>
</dbReference>